<organism evidence="1 2">
    <name type="scientific">Blattamonas nauphoetae</name>
    <dbReference type="NCBI Taxonomy" id="2049346"/>
    <lineage>
        <taxon>Eukaryota</taxon>
        <taxon>Metamonada</taxon>
        <taxon>Preaxostyla</taxon>
        <taxon>Oxymonadida</taxon>
        <taxon>Blattamonas</taxon>
    </lineage>
</organism>
<comment type="caution">
    <text evidence="1">The sequence shown here is derived from an EMBL/GenBank/DDBJ whole genome shotgun (WGS) entry which is preliminary data.</text>
</comment>
<gene>
    <name evidence="1" type="ORF">BLNAU_8150</name>
</gene>
<evidence type="ECO:0000313" key="2">
    <source>
        <dbReference type="Proteomes" id="UP001281761"/>
    </source>
</evidence>
<protein>
    <submittedName>
        <fullName evidence="1">Uncharacterized protein</fullName>
    </submittedName>
</protein>
<proteinExistence type="predicted"/>
<sequence>MTVLRVLEQTAIVARWVPNSTVQMTYIKSSMICTHLANRLVLSDSELHATNVIEPILTTTELIHNTKLQPISWTGGEQLVAFKEQESAVSEQFFA</sequence>
<accession>A0ABQ9XZH2</accession>
<dbReference type="EMBL" id="JARBJD010000051">
    <property type="protein sequence ID" value="KAK2956873.1"/>
    <property type="molecule type" value="Genomic_DNA"/>
</dbReference>
<evidence type="ECO:0000313" key="1">
    <source>
        <dbReference type="EMBL" id="KAK2956873.1"/>
    </source>
</evidence>
<name>A0ABQ9XZH2_9EUKA</name>
<reference evidence="1 2" key="1">
    <citation type="journal article" date="2022" name="bioRxiv">
        <title>Genomics of Preaxostyla Flagellates Illuminates Evolutionary Transitions and the Path Towards Mitochondrial Loss.</title>
        <authorList>
            <person name="Novak L.V.F."/>
            <person name="Treitli S.C."/>
            <person name="Pyrih J."/>
            <person name="Halakuc P."/>
            <person name="Pipaliya S.V."/>
            <person name="Vacek V."/>
            <person name="Brzon O."/>
            <person name="Soukal P."/>
            <person name="Eme L."/>
            <person name="Dacks J.B."/>
            <person name="Karnkowska A."/>
            <person name="Elias M."/>
            <person name="Hampl V."/>
        </authorList>
    </citation>
    <scope>NUCLEOTIDE SEQUENCE [LARGE SCALE GENOMIC DNA]</scope>
    <source>
        <strain evidence="1">NAU3</strain>
        <tissue evidence="1">Gut</tissue>
    </source>
</reference>
<dbReference type="Proteomes" id="UP001281761">
    <property type="component" value="Unassembled WGS sequence"/>
</dbReference>
<keyword evidence="2" id="KW-1185">Reference proteome</keyword>